<dbReference type="SUPFAM" id="SSF54211">
    <property type="entry name" value="Ribosomal protein S5 domain 2-like"/>
    <property type="match status" value="1"/>
</dbReference>
<dbReference type="Pfam" id="PF08676">
    <property type="entry name" value="MutL_C"/>
    <property type="match status" value="1"/>
</dbReference>
<dbReference type="GO" id="GO:0016887">
    <property type="term" value="F:ATP hydrolysis activity"/>
    <property type="evidence" value="ECO:0007669"/>
    <property type="project" value="InterPro"/>
</dbReference>
<dbReference type="Gene3D" id="3.30.1540.20">
    <property type="entry name" value="MutL, C-terminal domain, dimerisation subdomain"/>
    <property type="match status" value="1"/>
</dbReference>
<dbReference type="GO" id="GO:0006298">
    <property type="term" value="P:mismatch repair"/>
    <property type="evidence" value="ECO:0007669"/>
    <property type="project" value="InterPro"/>
</dbReference>
<dbReference type="Gene3D" id="3.30.565.10">
    <property type="entry name" value="Histidine kinase-like ATPase, C-terminal domain"/>
    <property type="match status" value="1"/>
</dbReference>
<dbReference type="GeneID" id="7840245"/>
<dbReference type="InterPro" id="IPR014790">
    <property type="entry name" value="MutL_C"/>
</dbReference>
<feature type="region of interest" description="Disordered" evidence="4">
    <location>
        <begin position="483"/>
        <end position="507"/>
    </location>
</feature>
<keyword evidence="3" id="KW-0175">Coiled coil</keyword>
<dbReference type="PANTHER" id="PTHR10073:SF52">
    <property type="entry name" value="MISMATCH REPAIR ENDONUCLEASE PMS2"/>
    <property type="match status" value="1"/>
</dbReference>
<dbReference type="AlphaFoldDB" id="Q22B61"/>
<dbReference type="HOGENOM" id="CLU_004131_0_2_1"/>
<dbReference type="SUPFAM" id="SSF118116">
    <property type="entry name" value="DNA mismatch repair protein MutL"/>
    <property type="match status" value="1"/>
</dbReference>
<evidence type="ECO:0000313" key="7">
    <source>
        <dbReference type="EMBL" id="EAR82540.3"/>
    </source>
</evidence>
<evidence type="ECO:0000256" key="2">
    <source>
        <dbReference type="ARBA" id="ARBA00022763"/>
    </source>
</evidence>
<dbReference type="FunCoup" id="Q22B61">
    <property type="interactions" value="509"/>
</dbReference>
<dbReference type="OrthoDB" id="312961at2759"/>
<dbReference type="CDD" id="cd16926">
    <property type="entry name" value="HATPase_MutL-MLH-PMS-like"/>
    <property type="match status" value="1"/>
</dbReference>
<feature type="domain" description="DNA mismatch repair protein S5" evidence="6">
    <location>
        <begin position="265"/>
        <end position="392"/>
    </location>
</feature>
<dbReference type="InterPro" id="IPR013507">
    <property type="entry name" value="DNA_mismatch_S5_2-like"/>
</dbReference>
<dbReference type="FunFam" id="3.30.1370.100:FF:000001">
    <property type="entry name" value="Mismatch repair endonuclease pms1, putative"/>
    <property type="match status" value="1"/>
</dbReference>
<dbReference type="GO" id="GO:0140664">
    <property type="term" value="F:ATP-dependent DNA damage sensor activity"/>
    <property type="evidence" value="ECO:0007669"/>
    <property type="project" value="InterPro"/>
</dbReference>
<evidence type="ECO:0000259" key="5">
    <source>
        <dbReference type="SMART" id="SM00853"/>
    </source>
</evidence>
<dbReference type="RefSeq" id="XP_001030203.3">
    <property type="nucleotide sequence ID" value="XM_001030203.4"/>
</dbReference>
<feature type="region of interest" description="Disordered" evidence="4">
    <location>
        <begin position="654"/>
        <end position="678"/>
    </location>
</feature>
<feature type="region of interest" description="Disordered" evidence="4">
    <location>
        <begin position="521"/>
        <end position="541"/>
    </location>
</feature>
<accession>Q22B61</accession>
<dbReference type="Pfam" id="PF13589">
    <property type="entry name" value="HATPase_c_3"/>
    <property type="match status" value="1"/>
</dbReference>
<gene>
    <name evidence="7" type="ORF">TTHERM_01109940</name>
</gene>
<comment type="similarity">
    <text evidence="1">Belongs to the DNA mismatch repair MutL/HexB family.</text>
</comment>
<dbReference type="GO" id="GO:0005524">
    <property type="term" value="F:ATP binding"/>
    <property type="evidence" value="ECO:0007669"/>
    <property type="project" value="InterPro"/>
</dbReference>
<feature type="compositionally biased region" description="Polar residues" evidence="4">
    <location>
        <begin position="483"/>
        <end position="502"/>
    </location>
</feature>
<dbReference type="CDD" id="cd00782">
    <property type="entry name" value="MutL_Trans"/>
    <property type="match status" value="1"/>
</dbReference>
<dbReference type="InterPro" id="IPR038973">
    <property type="entry name" value="MutL/Mlh/Pms-like"/>
</dbReference>
<dbReference type="Gene3D" id="3.30.230.10">
    <property type="match status" value="1"/>
</dbReference>
<dbReference type="Pfam" id="PF01119">
    <property type="entry name" value="DNA_mis_repair"/>
    <property type="match status" value="1"/>
</dbReference>
<dbReference type="InterPro" id="IPR036890">
    <property type="entry name" value="HATPase_C_sf"/>
</dbReference>
<feature type="region of interest" description="Disordered" evidence="4">
    <location>
        <begin position="412"/>
        <end position="440"/>
    </location>
</feature>
<dbReference type="Proteomes" id="UP000009168">
    <property type="component" value="Unassembled WGS sequence"/>
</dbReference>
<feature type="compositionally biased region" description="Low complexity" evidence="4">
    <location>
        <begin position="424"/>
        <end position="440"/>
    </location>
</feature>
<protein>
    <submittedName>
        <fullName evidence="7">DNA mismatch repair protein</fullName>
    </submittedName>
</protein>
<dbReference type="SUPFAM" id="SSF55874">
    <property type="entry name" value="ATPase domain of HSP90 chaperone/DNA topoisomerase II/histidine kinase"/>
    <property type="match status" value="1"/>
</dbReference>
<dbReference type="STRING" id="312017.Q22B61"/>
<dbReference type="InterPro" id="IPR042120">
    <property type="entry name" value="MutL_C_dimsub"/>
</dbReference>
<dbReference type="SMART" id="SM00853">
    <property type="entry name" value="MutL_C"/>
    <property type="match status" value="1"/>
</dbReference>
<dbReference type="InterPro" id="IPR014721">
    <property type="entry name" value="Ribsml_uS5_D2-typ_fold_subgr"/>
</dbReference>
<dbReference type="InterPro" id="IPR002099">
    <property type="entry name" value="MutL/Mlh/PMS"/>
</dbReference>
<dbReference type="KEGG" id="tet:TTHERM_01109940"/>
<name>Q22B61_TETTS</name>
<feature type="compositionally biased region" description="Polar residues" evidence="4">
    <location>
        <begin position="659"/>
        <end position="668"/>
    </location>
</feature>
<dbReference type="eggNOG" id="KOG1978">
    <property type="taxonomic scope" value="Eukaryota"/>
</dbReference>
<dbReference type="PANTHER" id="PTHR10073">
    <property type="entry name" value="DNA MISMATCH REPAIR PROTEIN MLH, PMS, MUTL"/>
    <property type="match status" value="1"/>
</dbReference>
<organism evidence="7 8">
    <name type="scientific">Tetrahymena thermophila (strain SB210)</name>
    <dbReference type="NCBI Taxonomy" id="312017"/>
    <lineage>
        <taxon>Eukaryota</taxon>
        <taxon>Sar</taxon>
        <taxon>Alveolata</taxon>
        <taxon>Ciliophora</taxon>
        <taxon>Intramacronucleata</taxon>
        <taxon>Oligohymenophorea</taxon>
        <taxon>Hymenostomatida</taxon>
        <taxon>Tetrahymenina</taxon>
        <taxon>Tetrahymenidae</taxon>
        <taxon>Tetrahymena</taxon>
    </lineage>
</organism>
<reference evidence="8" key="1">
    <citation type="journal article" date="2006" name="PLoS Biol.">
        <title>Macronuclear genome sequence of the ciliate Tetrahymena thermophila, a model eukaryote.</title>
        <authorList>
            <person name="Eisen J.A."/>
            <person name="Coyne R.S."/>
            <person name="Wu M."/>
            <person name="Wu D."/>
            <person name="Thiagarajan M."/>
            <person name="Wortman J.R."/>
            <person name="Badger J.H."/>
            <person name="Ren Q."/>
            <person name="Amedeo P."/>
            <person name="Jones K.M."/>
            <person name="Tallon L.J."/>
            <person name="Delcher A.L."/>
            <person name="Salzberg S.L."/>
            <person name="Silva J.C."/>
            <person name="Haas B.J."/>
            <person name="Majoros W.H."/>
            <person name="Farzad M."/>
            <person name="Carlton J.M."/>
            <person name="Smith R.K. Jr."/>
            <person name="Garg J."/>
            <person name="Pearlman R.E."/>
            <person name="Karrer K.M."/>
            <person name="Sun L."/>
            <person name="Manning G."/>
            <person name="Elde N.C."/>
            <person name="Turkewitz A.P."/>
            <person name="Asai D.J."/>
            <person name="Wilkes D.E."/>
            <person name="Wang Y."/>
            <person name="Cai H."/>
            <person name="Collins K."/>
            <person name="Stewart B.A."/>
            <person name="Lee S.R."/>
            <person name="Wilamowska K."/>
            <person name="Weinberg Z."/>
            <person name="Ruzzo W.L."/>
            <person name="Wloga D."/>
            <person name="Gaertig J."/>
            <person name="Frankel J."/>
            <person name="Tsao C.-C."/>
            <person name="Gorovsky M.A."/>
            <person name="Keeling P.J."/>
            <person name="Waller R.F."/>
            <person name="Patron N.J."/>
            <person name="Cherry J.M."/>
            <person name="Stover N.A."/>
            <person name="Krieger C.J."/>
            <person name="del Toro C."/>
            <person name="Ryder H.F."/>
            <person name="Williamson S.C."/>
            <person name="Barbeau R.A."/>
            <person name="Hamilton E.P."/>
            <person name="Orias E."/>
        </authorList>
    </citation>
    <scope>NUCLEOTIDE SEQUENCE [LARGE SCALE GENOMIC DNA]</scope>
    <source>
        <strain evidence="8">SB210</strain>
    </source>
</reference>
<sequence>MICRKLKLNTQIISLINFRNKKFIKKQVEFSQNQTNKDYISIKKQSFHIQMIKKLDQSSILNICVNQVIIDLATCVKELVENSLDAGSTKIEVYLKEYGKEGVEVVDNGSGISSQNLEQIAQKGATSKLRQFQDLESLDTFGFRGEALNAISVLSQLTITTKTDSDEMAYRYQFNQDNTIKSKTLVPRERGTTISLTDLFGNIPVRKQEFNKNIISQYNKLVNMITEYAIISVNCQICLINQSSKKGREMILNSGSPMKNMLQKTAQVFSKKISDMLVDLKFDFGEECSVIEGYILNRQTSGSVQDSKSIQKNMSYLFVNTRPVNPFKKMNSIFSDIYKKYNSSARYIYILHLKVKKDAIDFNVSPDKRDIFIKYENEFYTALRDNLTQLFEKLNSIQKVLMPVVISSKIKDTSMDDSEDDSQESSNQQKQKTLSTQQTKQTKLFQKLKQEINIQEEDLSNEDSEANNQKELEILSFKSPSKGKQITQLKDTINNQRIGSSNSKRKQDLFEDVNDEIEDLSNFSSNSKAQSKQKNDNSEYFKSRNQTFNSDYFSIAQQRKKAYEEQLQNTREELQNSKEEYQENYQKKQQTSSKDHNNQNKTDSKQLINEDEEQNQDFSYFNDKLKLYKQSKQQSENNSKYQVKEYSFDMFKKSKQENSSKGQDNQKINNEDEENCDDQCCTQSQNYSNSQNEYKSEDSSLYKMKEEKQTKQLKQSLNQEELVQKHFQIQEEARILNKKQNNELMEIDEKIDQDQGRAFKIKSKKEDEIEELADDLEEQLKTWESEDFKKDKFVELQIIGQFNKAFIIAYWVEKDQIFLIDQHASDEKTNYERLLKENNFQGQKLVKPIELSLTIQEADILENNREIFKKNGFQFQIKYDESNGEPNLYINQLPSSKHIQFNINDFDEIFQNINNEETDIETFRPKKIQRILASKACRSSIMIGTALNKSSMKQILLNLSKLQSPWNCPHGRPTMVKTPPMNHLIQQVQVKKTYDL</sequence>
<feature type="compositionally biased region" description="Basic and acidic residues" evidence="4">
    <location>
        <begin position="570"/>
        <end position="581"/>
    </location>
</feature>
<feature type="compositionally biased region" description="Low complexity" evidence="4">
    <location>
        <begin position="521"/>
        <end position="532"/>
    </location>
</feature>
<dbReference type="InterPro" id="IPR014762">
    <property type="entry name" value="DNA_mismatch_repair_CS"/>
</dbReference>
<dbReference type="SMART" id="SM01340">
    <property type="entry name" value="DNA_mis_repair"/>
    <property type="match status" value="1"/>
</dbReference>
<evidence type="ECO:0000259" key="6">
    <source>
        <dbReference type="SMART" id="SM01340"/>
    </source>
</evidence>
<evidence type="ECO:0000313" key="8">
    <source>
        <dbReference type="Proteomes" id="UP000009168"/>
    </source>
</evidence>
<feature type="region of interest" description="Disordered" evidence="4">
    <location>
        <begin position="564"/>
        <end position="614"/>
    </location>
</feature>
<dbReference type="GO" id="GO:0032389">
    <property type="term" value="C:MutLalpha complex"/>
    <property type="evidence" value="ECO:0007669"/>
    <property type="project" value="TreeGrafter"/>
</dbReference>
<dbReference type="PROSITE" id="PS00058">
    <property type="entry name" value="DNA_MISMATCH_REPAIR_1"/>
    <property type="match status" value="1"/>
</dbReference>
<keyword evidence="8" id="KW-1185">Reference proteome</keyword>
<dbReference type="InterPro" id="IPR042121">
    <property type="entry name" value="MutL_C_regsub"/>
</dbReference>
<feature type="compositionally biased region" description="Basic and acidic residues" evidence="4">
    <location>
        <begin position="593"/>
        <end position="604"/>
    </location>
</feature>
<feature type="coiled-coil region" evidence="3">
    <location>
        <begin position="730"/>
        <end position="786"/>
    </location>
</feature>
<dbReference type="InterPro" id="IPR020568">
    <property type="entry name" value="Ribosomal_Su5_D2-typ_SF"/>
</dbReference>
<evidence type="ECO:0000256" key="1">
    <source>
        <dbReference type="ARBA" id="ARBA00006082"/>
    </source>
</evidence>
<dbReference type="EMBL" id="GG662565">
    <property type="protein sequence ID" value="EAR82540.3"/>
    <property type="molecule type" value="Genomic_DNA"/>
</dbReference>
<proteinExistence type="inferred from homology"/>
<dbReference type="FunFam" id="3.30.565.10:FF:000017">
    <property type="entry name" value="PMS1 homolog 1, mismatch repair system component"/>
    <property type="match status" value="1"/>
</dbReference>
<evidence type="ECO:0000256" key="4">
    <source>
        <dbReference type="SAM" id="MobiDB-lite"/>
    </source>
</evidence>
<evidence type="ECO:0000256" key="3">
    <source>
        <dbReference type="SAM" id="Coils"/>
    </source>
</evidence>
<feature type="domain" description="MutL C-terminal dimerisation" evidence="5">
    <location>
        <begin position="798"/>
        <end position="947"/>
    </location>
</feature>
<keyword evidence="2" id="KW-0227">DNA damage</keyword>
<dbReference type="NCBIfam" id="TIGR00585">
    <property type="entry name" value="mutl"/>
    <property type="match status" value="1"/>
</dbReference>
<dbReference type="Gene3D" id="3.30.1370.100">
    <property type="entry name" value="MutL, C-terminal domain, regulatory subdomain"/>
    <property type="match status" value="1"/>
</dbReference>
<dbReference type="GO" id="GO:0030983">
    <property type="term" value="F:mismatched DNA binding"/>
    <property type="evidence" value="ECO:0007669"/>
    <property type="project" value="InterPro"/>
</dbReference>
<dbReference type="InParanoid" id="Q22B61"/>
<dbReference type="InterPro" id="IPR037198">
    <property type="entry name" value="MutL_C_sf"/>
</dbReference>